<dbReference type="EMBL" id="JASPKY010000089">
    <property type="protein sequence ID" value="KAK9738167.1"/>
    <property type="molecule type" value="Genomic_DNA"/>
</dbReference>
<name>A0AAW1LWA8_POPJA</name>
<keyword evidence="3" id="KW-1185">Reference proteome</keyword>
<evidence type="ECO:0000256" key="1">
    <source>
        <dbReference type="SAM" id="SignalP"/>
    </source>
</evidence>
<evidence type="ECO:0000313" key="2">
    <source>
        <dbReference type="EMBL" id="KAK9738167.1"/>
    </source>
</evidence>
<proteinExistence type="predicted"/>
<gene>
    <name evidence="2" type="ORF">QE152_g10046</name>
</gene>
<dbReference type="AlphaFoldDB" id="A0AAW1LWA8"/>
<evidence type="ECO:0008006" key="4">
    <source>
        <dbReference type="Google" id="ProtNLM"/>
    </source>
</evidence>
<accession>A0AAW1LWA8</accession>
<feature type="signal peptide" evidence="1">
    <location>
        <begin position="1"/>
        <end position="22"/>
    </location>
</feature>
<comment type="caution">
    <text evidence="2">The sequence shown here is derived from an EMBL/GenBank/DDBJ whole genome shotgun (WGS) entry which is preliminary data.</text>
</comment>
<organism evidence="2 3">
    <name type="scientific">Popillia japonica</name>
    <name type="common">Japanese beetle</name>
    <dbReference type="NCBI Taxonomy" id="7064"/>
    <lineage>
        <taxon>Eukaryota</taxon>
        <taxon>Metazoa</taxon>
        <taxon>Ecdysozoa</taxon>
        <taxon>Arthropoda</taxon>
        <taxon>Hexapoda</taxon>
        <taxon>Insecta</taxon>
        <taxon>Pterygota</taxon>
        <taxon>Neoptera</taxon>
        <taxon>Endopterygota</taxon>
        <taxon>Coleoptera</taxon>
        <taxon>Polyphaga</taxon>
        <taxon>Scarabaeiformia</taxon>
        <taxon>Scarabaeidae</taxon>
        <taxon>Rutelinae</taxon>
        <taxon>Popillia</taxon>
    </lineage>
</organism>
<reference evidence="2 3" key="1">
    <citation type="journal article" date="2024" name="BMC Genomics">
        <title>De novo assembly and annotation of Popillia japonica's genome with initial clues to its potential as an invasive pest.</title>
        <authorList>
            <person name="Cucini C."/>
            <person name="Boschi S."/>
            <person name="Funari R."/>
            <person name="Cardaioli E."/>
            <person name="Iannotti N."/>
            <person name="Marturano G."/>
            <person name="Paoli F."/>
            <person name="Bruttini M."/>
            <person name="Carapelli A."/>
            <person name="Frati F."/>
            <person name="Nardi F."/>
        </authorList>
    </citation>
    <scope>NUCLEOTIDE SEQUENCE [LARGE SCALE GENOMIC DNA]</scope>
    <source>
        <strain evidence="2">DMR45628</strain>
    </source>
</reference>
<feature type="chain" id="PRO_5043340369" description="Secreted protein" evidence="1">
    <location>
        <begin position="23"/>
        <end position="130"/>
    </location>
</feature>
<evidence type="ECO:0000313" key="3">
    <source>
        <dbReference type="Proteomes" id="UP001458880"/>
    </source>
</evidence>
<sequence length="130" mass="14963">MQMFYLCLVYIKLILCPQRVRSYRSRNAGKKSRKKVSWVTRTCVNEERGLRQGTLCTPVARAGSHEIRPRTTQERQTVPIRVREFAAAYGSESKIDNCSKEQRLTSKRIAWKDEFMPGVLVADKLAPGCR</sequence>
<keyword evidence="1" id="KW-0732">Signal</keyword>
<dbReference type="Proteomes" id="UP001458880">
    <property type="component" value="Unassembled WGS sequence"/>
</dbReference>
<protein>
    <recommendedName>
        <fullName evidence="4">Secreted protein</fullName>
    </recommendedName>
</protein>